<comment type="caution">
    <text evidence="1">The sequence shown here is derived from an EMBL/GenBank/DDBJ whole genome shotgun (WGS) entry which is preliminary data.</text>
</comment>
<evidence type="ECO:0000313" key="2">
    <source>
        <dbReference type="Proteomes" id="UP000295632"/>
    </source>
</evidence>
<proteinExistence type="predicted"/>
<reference evidence="1 2" key="1">
    <citation type="submission" date="2019-03" db="EMBL/GenBank/DDBJ databases">
        <title>Genomic Encyclopedia of Type Strains, Phase IV (KMG-IV): sequencing the most valuable type-strain genomes for metagenomic binning, comparative biology and taxonomic classification.</title>
        <authorList>
            <person name="Goeker M."/>
        </authorList>
    </citation>
    <scope>NUCLEOTIDE SEQUENCE [LARGE SCALE GENOMIC DNA]</scope>
    <source>
        <strain evidence="1 2">DSM 28697</strain>
    </source>
</reference>
<dbReference type="Proteomes" id="UP000295632">
    <property type="component" value="Unassembled WGS sequence"/>
</dbReference>
<dbReference type="EMBL" id="SNYJ01000018">
    <property type="protein sequence ID" value="TDQ36406.1"/>
    <property type="molecule type" value="Genomic_DNA"/>
</dbReference>
<dbReference type="RefSeq" id="WP_133581696.1">
    <property type="nucleotide sequence ID" value="NZ_SNYJ01000018.1"/>
</dbReference>
<sequence length="103" mass="11223">MSATENKRLGKWIAIGAIAGLGAALLKRSTRESAFHCVRSSSTTAFSALKQPARFLKQTSTQLRTVELQAGRIAEDLEGVAHRLDSLKQNAEQNERPTLDTSL</sequence>
<organism evidence="1 2">
    <name type="scientific">Aureibacillus halotolerans</name>
    <dbReference type="NCBI Taxonomy" id="1508390"/>
    <lineage>
        <taxon>Bacteria</taxon>
        <taxon>Bacillati</taxon>
        <taxon>Bacillota</taxon>
        <taxon>Bacilli</taxon>
        <taxon>Bacillales</taxon>
        <taxon>Bacillaceae</taxon>
        <taxon>Aureibacillus</taxon>
    </lineage>
</organism>
<keyword evidence="2" id="KW-1185">Reference proteome</keyword>
<evidence type="ECO:0000313" key="1">
    <source>
        <dbReference type="EMBL" id="TDQ36406.1"/>
    </source>
</evidence>
<gene>
    <name evidence="1" type="ORF">EV213_11836</name>
</gene>
<name>A0A4R6TTH5_9BACI</name>
<protein>
    <submittedName>
        <fullName evidence="1">Uncharacterized protein</fullName>
    </submittedName>
</protein>
<dbReference type="AlphaFoldDB" id="A0A4R6TTH5"/>
<accession>A0A4R6TTH5</accession>